<organism evidence="2 3">
    <name type="scientific">Extremus antarcticus</name>
    <dbReference type="NCBI Taxonomy" id="702011"/>
    <lineage>
        <taxon>Eukaryota</taxon>
        <taxon>Fungi</taxon>
        <taxon>Dikarya</taxon>
        <taxon>Ascomycota</taxon>
        <taxon>Pezizomycotina</taxon>
        <taxon>Dothideomycetes</taxon>
        <taxon>Dothideomycetidae</taxon>
        <taxon>Mycosphaerellales</taxon>
        <taxon>Extremaceae</taxon>
        <taxon>Extremus</taxon>
    </lineage>
</organism>
<name>A0AAJ0D6T8_9PEZI</name>
<reference evidence="2" key="1">
    <citation type="submission" date="2023-04" db="EMBL/GenBank/DDBJ databases">
        <title>Black Yeasts Isolated from many extreme environments.</title>
        <authorList>
            <person name="Coleine C."/>
            <person name="Stajich J.E."/>
            <person name="Selbmann L."/>
        </authorList>
    </citation>
    <scope>NUCLEOTIDE SEQUENCE</scope>
    <source>
        <strain evidence="2">CCFEE 5312</strain>
    </source>
</reference>
<keyword evidence="3" id="KW-1185">Reference proteome</keyword>
<gene>
    <name evidence="2" type="ORF">LTR09_010942</name>
</gene>
<protein>
    <submittedName>
        <fullName evidence="2">Uncharacterized protein</fullName>
    </submittedName>
</protein>
<dbReference type="EMBL" id="JAWDJX010000058">
    <property type="protein sequence ID" value="KAK3047684.1"/>
    <property type="molecule type" value="Genomic_DNA"/>
</dbReference>
<dbReference type="AlphaFoldDB" id="A0AAJ0D6T8"/>
<comment type="caution">
    <text evidence="2">The sequence shown here is derived from an EMBL/GenBank/DDBJ whole genome shotgun (WGS) entry which is preliminary data.</text>
</comment>
<evidence type="ECO:0000313" key="3">
    <source>
        <dbReference type="Proteomes" id="UP001271007"/>
    </source>
</evidence>
<feature type="region of interest" description="Disordered" evidence="1">
    <location>
        <begin position="1"/>
        <end position="33"/>
    </location>
</feature>
<sequence length="195" mass="21935">MEAIQPSTSDPMEGTKSTAPPTQKSDNGPKTPNRTVYVVCELHEPDSTETDVLTWHAPLAAFEDLDDANEYAAKHVRTLEEITKKGNTSHSPASSSSDESFDWEFADEHRSDAEWMKVLHKRLAGSHDVTHEPDVHADGTKLWRVEWQNLSRGGESWTEVMVEKLDIVGKGEQAVEVWPLMPCVGFPRRKERAKE</sequence>
<evidence type="ECO:0000313" key="2">
    <source>
        <dbReference type="EMBL" id="KAK3047684.1"/>
    </source>
</evidence>
<accession>A0AAJ0D6T8</accession>
<proteinExistence type="predicted"/>
<evidence type="ECO:0000256" key="1">
    <source>
        <dbReference type="SAM" id="MobiDB-lite"/>
    </source>
</evidence>
<dbReference type="Proteomes" id="UP001271007">
    <property type="component" value="Unassembled WGS sequence"/>
</dbReference>